<evidence type="ECO:0000313" key="4">
    <source>
        <dbReference type="Proteomes" id="UP000239001"/>
    </source>
</evidence>
<evidence type="ECO:0000259" key="2">
    <source>
        <dbReference type="Pfam" id="PF02698"/>
    </source>
</evidence>
<evidence type="ECO:0000256" key="1">
    <source>
        <dbReference type="SAM" id="Phobius"/>
    </source>
</evidence>
<accession>A0A2T1M3B4</accession>
<reference evidence="3 4" key="1">
    <citation type="submission" date="2018-03" db="EMBL/GenBank/DDBJ databases">
        <title>The ancient ancestry and fast evolution of plastids.</title>
        <authorList>
            <person name="Moore K.R."/>
            <person name="Magnabosco C."/>
            <person name="Momper L."/>
            <person name="Gold D.A."/>
            <person name="Bosak T."/>
            <person name="Fournier G.P."/>
        </authorList>
    </citation>
    <scope>NUCLEOTIDE SEQUENCE [LARGE SCALE GENOMIC DNA]</scope>
    <source>
        <strain evidence="3 4">CCALA 016</strain>
    </source>
</reference>
<organism evidence="3 4">
    <name type="scientific">Aphanothece hegewaldii CCALA 016</name>
    <dbReference type="NCBI Taxonomy" id="2107694"/>
    <lineage>
        <taxon>Bacteria</taxon>
        <taxon>Bacillati</taxon>
        <taxon>Cyanobacteriota</taxon>
        <taxon>Cyanophyceae</taxon>
        <taxon>Oscillatoriophycideae</taxon>
        <taxon>Chroococcales</taxon>
        <taxon>Aphanothecaceae</taxon>
        <taxon>Aphanothece</taxon>
    </lineage>
</organism>
<name>A0A2T1M3B4_9CHRO</name>
<dbReference type="Pfam" id="PF02698">
    <property type="entry name" value="DUF218"/>
    <property type="match status" value="1"/>
</dbReference>
<dbReference type="CDD" id="cd06259">
    <property type="entry name" value="YdcF-like"/>
    <property type="match status" value="1"/>
</dbReference>
<feature type="domain" description="DUF218" evidence="2">
    <location>
        <begin position="53"/>
        <end position="152"/>
    </location>
</feature>
<sequence length="241" mass="27463">MKKQKLDLSRHLFWKKITRLFRFLLVGVLGFILLSLINNLAIRLPQNLTQDVDAILVLGGSVQREIYATELADAYPKLPILISQGSSEPCIVDLFRFTGSRKSNVWLEKCANSTFENFFFSVPILKDWGVHKVKVVTSPTHLPRAEWLVKIHLGAQGIAAEMSIVKETGIPGNNESLIKTGLDITRSMVWGIFSQIIRPYCSDVTELSKVDLNNWKNQNYQCESRLRLYKNLQRKKQGLGF</sequence>
<dbReference type="InterPro" id="IPR014729">
    <property type="entry name" value="Rossmann-like_a/b/a_fold"/>
</dbReference>
<keyword evidence="1" id="KW-0812">Transmembrane</keyword>
<reference evidence="3 4" key="2">
    <citation type="submission" date="2018-03" db="EMBL/GenBank/DDBJ databases">
        <authorList>
            <person name="Keele B.F."/>
        </authorList>
    </citation>
    <scope>NUCLEOTIDE SEQUENCE [LARGE SCALE GENOMIC DNA]</scope>
    <source>
        <strain evidence="3 4">CCALA 016</strain>
    </source>
</reference>
<dbReference type="EMBL" id="PXOH01000001">
    <property type="protein sequence ID" value="PSF39334.1"/>
    <property type="molecule type" value="Genomic_DNA"/>
</dbReference>
<comment type="caution">
    <text evidence="3">The sequence shown here is derived from an EMBL/GenBank/DDBJ whole genome shotgun (WGS) entry which is preliminary data.</text>
</comment>
<keyword evidence="1" id="KW-1133">Transmembrane helix</keyword>
<proteinExistence type="predicted"/>
<feature type="transmembrane region" description="Helical" evidence="1">
    <location>
        <begin position="20"/>
        <end position="42"/>
    </location>
</feature>
<dbReference type="OrthoDB" id="508612at2"/>
<dbReference type="AlphaFoldDB" id="A0A2T1M3B4"/>
<keyword evidence="1" id="KW-0472">Membrane</keyword>
<keyword evidence="4" id="KW-1185">Reference proteome</keyword>
<dbReference type="Gene3D" id="3.40.50.620">
    <property type="entry name" value="HUPs"/>
    <property type="match status" value="1"/>
</dbReference>
<evidence type="ECO:0000313" key="3">
    <source>
        <dbReference type="EMBL" id="PSF39334.1"/>
    </source>
</evidence>
<dbReference type="Proteomes" id="UP000239001">
    <property type="component" value="Unassembled WGS sequence"/>
</dbReference>
<protein>
    <recommendedName>
        <fullName evidence="2">DUF218 domain-containing protein</fullName>
    </recommendedName>
</protein>
<gene>
    <name evidence="3" type="ORF">C7H19_00670</name>
</gene>
<dbReference type="InterPro" id="IPR003848">
    <property type="entry name" value="DUF218"/>
</dbReference>